<organism evidence="1 2">
    <name type="scientific">Ancylostoma caninum</name>
    <name type="common">Dog hookworm</name>
    <dbReference type="NCBI Taxonomy" id="29170"/>
    <lineage>
        <taxon>Eukaryota</taxon>
        <taxon>Metazoa</taxon>
        <taxon>Ecdysozoa</taxon>
        <taxon>Nematoda</taxon>
        <taxon>Chromadorea</taxon>
        <taxon>Rhabditida</taxon>
        <taxon>Rhabditina</taxon>
        <taxon>Rhabditomorpha</taxon>
        <taxon>Strongyloidea</taxon>
        <taxon>Ancylostomatidae</taxon>
        <taxon>Ancylostomatinae</taxon>
        <taxon>Ancylostoma</taxon>
    </lineage>
</organism>
<dbReference type="Proteomes" id="UP000252519">
    <property type="component" value="Unassembled WGS sequence"/>
</dbReference>
<evidence type="ECO:0000313" key="2">
    <source>
        <dbReference type="Proteomes" id="UP000252519"/>
    </source>
</evidence>
<evidence type="ECO:0000313" key="1">
    <source>
        <dbReference type="EMBL" id="RCN46147.1"/>
    </source>
</evidence>
<accession>A0A368GT68</accession>
<keyword evidence="2" id="KW-1185">Reference proteome</keyword>
<protein>
    <submittedName>
        <fullName evidence="1">Uncharacterized protein</fullName>
    </submittedName>
</protein>
<dbReference type="OrthoDB" id="6612025at2759"/>
<dbReference type="AlphaFoldDB" id="A0A368GT68"/>
<reference evidence="1 2" key="1">
    <citation type="submission" date="2014-10" db="EMBL/GenBank/DDBJ databases">
        <title>Draft genome of the hookworm Ancylostoma caninum.</title>
        <authorList>
            <person name="Mitreva M."/>
        </authorList>
    </citation>
    <scope>NUCLEOTIDE SEQUENCE [LARGE SCALE GENOMIC DNA]</scope>
    <source>
        <strain evidence="1 2">Baltimore</strain>
    </source>
</reference>
<dbReference type="EMBL" id="JOJR01000085">
    <property type="protein sequence ID" value="RCN46147.1"/>
    <property type="molecule type" value="Genomic_DNA"/>
</dbReference>
<comment type="caution">
    <text evidence="1">The sequence shown here is derived from an EMBL/GenBank/DDBJ whole genome shotgun (WGS) entry which is preliminary data.</text>
</comment>
<name>A0A368GT68_ANCCA</name>
<sequence>MHSEAQEMLDYGYTEESNSAVDDMLRDKYMYGAEDVPVQLMNDLRIERLRREFKQSQL</sequence>
<gene>
    <name evidence="1" type="ORF">ANCCAN_07806</name>
</gene>
<proteinExistence type="predicted"/>